<feature type="transmembrane region" description="Helical" evidence="1">
    <location>
        <begin position="139"/>
        <end position="158"/>
    </location>
</feature>
<feature type="transmembrane region" description="Helical" evidence="1">
    <location>
        <begin position="21"/>
        <end position="42"/>
    </location>
</feature>
<feature type="transmembrane region" description="Helical" evidence="1">
    <location>
        <begin position="194"/>
        <end position="221"/>
    </location>
</feature>
<dbReference type="RefSeq" id="WP_188769206.1">
    <property type="nucleotide sequence ID" value="NZ_BMHK01000005.1"/>
</dbReference>
<keyword evidence="4" id="KW-1185">Reference proteome</keyword>
<evidence type="ECO:0000313" key="4">
    <source>
        <dbReference type="Proteomes" id="UP000608154"/>
    </source>
</evidence>
<dbReference type="Pfam" id="PF25231">
    <property type="entry name" value="DUF7847"/>
    <property type="match status" value="1"/>
</dbReference>
<reference evidence="3" key="2">
    <citation type="submission" date="2020-09" db="EMBL/GenBank/DDBJ databases">
        <authorList>
            <person name="Sun Q."/>
            <person name="Zhou Y."/>
        </authorList>
    </citation>
    <scope>NUCLEOTIDE SEQUENCE</scope>
    <source>
        <strain evidence="3">CGMCC 1.15095</strain>
    </source>
</reference>
<feature type="domain" description="DUF7847" evidence="2">
    <location>
        <begin position="14"/>
        <end position="258"/>
    </location>
</feature>
<gene>
    <name evidence="3" type="ORF">GCM10011494_10540</name>
</gene>
<protein>
    <recommendedName>
        <fullName evidence="2">DUF7847 domain-containing protein</fullName>
    </recommendedName>
</protein>
<dbReference type="InterPro" id="IPR057169">
    <property type="entry name" value="DUF7847"/>
</dbReference>
<keyword evidence="1" id="KW-1133">Transmembrane helix</keyword>
<comment type="caution">
    <text evidence="3">The sequence shown here is derived from an EMBL/GenBank/DDBJ whole genome shotgun (WGS) entry which is preliminary data.</text>
</comment>
<evidence type="ECO:0000256" key="1">
    <source>
        <dbReference type="SAM" id="Phobius"/>
    </source>
</evidence>
<organism evidence="3 4">
    <name type="scientific">Novosphingobium endophyticum</name>
    <dbReference type="NCBI Taxonomy" id="1955250"/>
    <lineage>
        <taxon>Bacteria</taxon>
        <taxon>Pseudomonadati</taxon>
        <taxon>Pseudomonadota</taxon>
        <taxon>Alphaproteobacteria</taxon>
        <taxon>Sphingomonadales</taxon>
        <taxon>Sphingomonadaceae</taxon>
        <taxon>Novosphingobium</taxon>
    </lineage>
</organism>
<dbReference type="Proteomes" id="UP000608154">
    <property type="component" value="Unassembled WGS sequence"/>
</dbReference>
<evidence type="ECO:0000259" key="2">
    <source>
        <dbReference type="Pfam" id="PF25231"/>
    </source>
</evidence>
<feature type="transmembrane region" description="Helical" evidence="1">
    <location>
        <begin position="233"/>
        <end position="253"/>
    </location>
</feature>
<feature type="transmembrane region" description="Helical" evidence="1">
    <location>
        <begin position="109"/>
        <end position="133"/>
    </location>
</feature>
<reference evidence="3" key="1">
    <citation type="journal article" date="2014" name="Int. J. Syst. Evol. Microbiol.">
        <title>Complete genome sequence of Corynebacterium casei LMG S-19264T (=DSM 44701T), isolated from a smear-ripened cheese.</title>
        <authorList>
            <consortium name="US DOE Joint Genome Institute (JGI-PGF)"/>
            <person name="Walter F."/>
            <person name="Albersmeier A."/>
            <person name="Kalinowski J."/>
            <person name="Ruckert C."/>
        </authorList>
    </citation>
    <scope>NUCLEOTIDE SEQUENCE</scope>
    <source>
        <strain evidence="3">CGMCC 1.15095</strain>
    </source>
</reference>
<proteinExistence type="predicted"/>
<name>A0A916TR81_9SPHN</name>
<keyword evidence="1" id="KW-0812">Transmembrane</keyword>
<feature type="transmembrane region" description="Helical" evidence="1">
    <location>
        <begin position="62"/>
        <end position="89"/>
    </location>
</feature>
<accession>A0A916TR81</accession>
<sequence length="271" mass="27868">MNFDSNIAWKQASGAVSANREVLLALAGVFFMLPQLALAVFYPQPQTTTGMSEKEMMDVVAAYYGSILPMVLPMVLLQAVGTLALLSLLDGQRRPTVGEAIKGSLKGVVPYLLAQLMSGLALALAAVVLVGGLTAAGGTAGAVAGIAAMAVLAIFVGVRLSLTAPVIAVEQVSNPIAALVRSWRLTKGNTGRLLAFYGLFIVAFIVLLIIVNVLIGIPLALLAPAKAALTVEAVLGSALSALMALYFAAIIAASHRQLAGNTPESDSAPFV</sequence>
<evidence type="ECO:0000313" key="3">
    <source>
        <dbReference type="EMBL" id="GGB93991.1"/>
    </source>
</evidence>
<dbReference type="EMBL" id="BMHK01000005">
    <property type="protein sequence ID" value="GGB93991.1"/>
    <property type="molecule type" value="Genomic_DNA"/>
</dbReference>
<dbReference type="AlphaFoldDB" id="A0A916TR81"/>
<keyword evidence="1" id="KW-0472">Membrane</keyword>